<gene>
    <name evidence="1" type="ORF">DI599_12990</name>
</gene>
<proteinExistence type="predicted"/>
<organism evidence="1 2">
    <name type="scientific">Pseudomonas kuykendallii</name>
    <dbReference type="NCBI Taxonomy" id="1007099"/>
    <lineage>
        <taxon>Bacteria</taxon>
        <taxon>Pseudomonadati</taxon>
        <taxon>Pseudomonadota</taxon>
        <taxon>Gammaproteobacteria</taxon>
        <taxon>Pseudomonadales</taxon>
        <taxon>Pseudomonadaceae</taxon>
        <taxon>Pseudomonas</taxon>
    </lineage>
</organism>
<reference evidence="1 2" key="1">
    <citation type="submission" date="2017-08" db="EMBL/GenBank/DDBJ databases">
        <title>Infants hospitalized years apart are colonized by the same room-sourced microbial strains.</title>
        <authorList>
            <person name="Brooks B."/>
            <person name="Olm M.R."/>
            <person name="Firek B.A."/>
            <person name="Baker R."/>
            <person name="Thomas B.C."/>
            <person name="Morowitz M.J."/>
            <person name="Banfield J.F."/>
        </authorList>
    </citation>
    <scope>NUCLEOTIDE SEQUENCE [LARGE SCALE GENOMIC DNA]</scope>
    <source>
        <strain evidence="1">S2_009_000_R2_77</strain>
    </source>
</reference>
<accession>A0A2W5D3F6</accession>
<dbReference type="AlphaFoldDB" id="A0A2W5D3F6"/>
<name>A0A2W5D3F6_9PSED</name>
<comment type="caution">
    <text evidence="1">The sequence shown here is derived from an EMBL/GenBank/DDBJ whole genome shotgun (WGS) entry which is preliminary data.</text>
</comment>
<dbReference type="EMBL" id="QFOH01000015">
    <property type="protein sequence ID" value="PZP23010.1"/>
    <property type="molecule type" value="Genomic_DNA"/>
</dbReference>
<evidence type="ECO:0000313" key="1">
    <source>
        <dbReference type="EMBL" id="PZP23010.1"/>
    </source>
</evidence>
<dbReference type="Proteomes" id="UP000249198">
    <property type="component" value="Unassembled WGS sequence"/>
</dbReference>
<sequence>MAGVLAGWNGAHILPVSGPPMKVARPMGLRGSGSDRVAALIGAKSGVLLPPLGLAGAIRFRPPNRALAYRVG</sequence>
<protein>
    <submittedName>
        <fullName evidence="1">Uncharacterized protein</fullName>
    </submittedName>
</protein>
<evidence type="ECO:0000313" key="2">
    <source>
        <dbReference type="Proteomes" id="UP000249198"/>
    </source>
</evidence>